<proteinExistence type="predicted"/>
<evidence type="ECO:0008006" key="2">
    <source>
        <dbReference type="Google" id="ProtNLM"/>
    </source>
</evidence>
<protein>
    <recommendedName>
        <fullName evidence="2">RebB protein</fullName>
    </recommendedName>
</protein>
<name>G3ABL1_9RALS</name>
<accession>G3ABL1</accession>
<reference evidence="1" key="1">
    <citation type="journal article" date="2011" name="PLoS ONE">
        <title>Ralstonia syzygii, the Blood Disease Bacterium and some Asian R. solanacearum strains form a single genomic species despite divergent lifestyles.</title>
        <authorList>
            <person name="Remenant B."/>
            <person name="de Cambiaire J.C."/>
            <person name="Cellier G."/>
            <person name="Jacobs J.M."/>
            <person name="Mangenot S."/>
            <person name="Barbe V."/>
            <person name="Lajus A."/>
            <person name="Vallenet D."/>
            <person name="Medigue C."/>
            <person name="Fegan M."/>
            <person name="Allen C."/>
            <person name="Prior P."/>
        </authorList>
    </citation>
    <scope>NUCLEOTIDE SEQUENCE</scope>
    <source>
        <strain evidence="1">R24</strain>
    </source>
</reference>
<gene>
    <name evidence="1" type="primary">rebA</name>
    <name evidence="1" type="ORF">RALSY_mp30228</name>
</gene>
<organism evidence="1">
    <name type="scientific">Ralstonia syzygii R24</name>
    <dbReference type="NCBI Taxonomy" id="907261"/>
    <lineage>
        <taxon>Bacteria</taxon>
        <taxon>Pseudomonadati</taxon>
        <taxon>Pseudomonadota</taxon>
        <taxon>Betaproteobacteria</taxon>
        <taxon>Burkholderiales</taxon>
        <taxon>Burkholderiaceae</taxon>
        <taxon>Ralstonia</taxon>
        <taxon>Ralstonia solanacearum species complex</taxon>
    </lineage>
</organism>
<reference evidence="1" key="2">
    <citation type="submission" date="2011-04" db="EMBL/GenBank/DDBJ databases">
        <authorList>
            <person name="Genoscope - CEA"/>
        </authorList>
    </citation>
    <scope>NUCLEOTIDE SEQUENCE</scope>
    <source>
        <strain evidence="1">R24</strain>
    </source>
</reference>
<evidence type="ECO:0000313" key="1">
    <source>
        <dbReference type="EMBL" id="CCA86916.1"/>
    </source>
</evidence>
<dbReference type="Pfam" id="PF11747">
    <property type="entry name" value="RebB"/>
    <property type="match status" value="1"/>
</dbReference>
<dbReference type="EMBL" id="FR854092">
    <property type="protein sequence ID" value="CCA86916.1"/>
    <property type="molecule type" value="Genomic_DNA"/>
</dbReference>
<dbReference type="AlphaFoldDB" id="G3ABL1"/>
<dbReference type="RefSeq" id="WP_197334381.1">
    <property type="nucleotide sequence ID" value="NZ_CP115945.1"/>
</dbReference>
<sequence length="88" mass="8964">MAFPTAVNDQVTDSVTQANTQVLGLSPAVSMGNLYQATAQALANAAHNATLAQQQMYVTAQAATTMGVSLLYSLDTGSTASATKKVLG</sequence>
<dbReference type="InterPro" id="IPR021070">
    <property type="entry name" value="Killing_trait_RebB"/>
</dbReference>